<protein>
    <submittedName>
        <fullName evidence="1">Aminomethyl-transferring glycine dehydrogenase</fullName>
        <ecNumber evidence="1">1.4.4.2</ecNumber>
    </submittedName>
</protein>
<organism evidence="1 2">
    <name type="scientific">Imbroritus primus</name>
    <dbReference type="NCBI Taxonomy" id="3058603"/>
    <lineage>
        <taxon>Bacteria</taxon>
        <taxon>Pseudomonadati</taxon>
        <taxon>Pseudomonadota</taxon>
        <taxon>Betaproteobacteria</taxon>
        <taxon>Burkholderiales</taxon>
        <taxon>Burkholderiaceae</taxon>
        <taxon>Imbroritus</taxon>
    </lineage>
</organism>
<comment type="caution">
    <text evidence="1">The sequence shown here is derived from an EMBL/GenBank/DDBJ whole genome shotgun (WGS) entry which is preliminary data.</text>
</comment>
<evidence type="ECO:0000313" key="1">
    <source>
        <dbReference type="EMBL" id="TMS57884.1"/>
    </source>
</evidence>
<dbReference type="EC" id="1.4.4.2" evidence="1"/>
<keyword evidence="1" id="KW-0560">Oxidoreductase</keyword>
<sequence>MNAPLPASATGANAARPTLAELEARDAFTARHIGPDSAEQQAMLETLGYSSRAALIDDVVPPAIRRGAMPLGEFAQPLPEHLALARLKGIAQKNKVFKSFIGQGYYGTLTPGVILRNIFENPAWYTAYTPYQPEISQGRLEAILNFQQMLMDLTGLDIANASMLDEGTAAAEAMTLLQRVGKSKSNTFFVADDVLPQTLEVVRTRAEPLGIDVRVGPAAAAAEADAFGVLLQYPGVDGTVADYRAITEAVHAKGGLVIAAADLLALTLLTPPGEWGADVAIGNSQRFGVPLGFGGPHAGYMAVKDAYKRSMPGRLVGVSVDSQGNSALRLALQTREQHIRREKATSNICTAQVLLAVMASMYAVYHGPAGLKRIAQRVHRLTATLAGGLEALGIKRVNATFFDTLTLDTGAATEAIHAAAAAASINLRRVSATQIGVSLDETTSRDDVVALWTLFAQGKAVPAFDAQEAAAQAAFPAVLARQSAYLTHPVFNRYHAEHEMLRYLRALADKDLALDRTMIPLGSCTMKLNATSEMIPVTWPEFSNIHPFAPADQTVGYREMIDQLEAMLCAATGYAAVSLQPNAGSQGEYAGLLIISKYHQSRGEGHRNICLIPSSAHGTNPASAQMAGMQVVVTACDDNGNVDLDDLRKKAEQHSANLAAVMITYPSTHGVFESEVQQICDIVHQHGGQVYVDGANMNAMVGTAAPGQFGGDVSHLNLHKTFCIPHGGGGPGVGPVAVGAHLAKFLPNQRSVGYARSADGISGVSAAPYGSASILPISWMYIAMMGADGLTAATETAILAANYVAKRLAPHYPVLYTGNKGLVAHECILDLRPLKDATGISNEDVAKRLIDYGFHAPTMSFPVPGTLMIEPTESESLAELDRFIDAMIAIRGEIAKVENGTFDREDNPLKNAPHTAQMICADDWTHKYSREEAAYPLASLRARKYWAPVGRADNVYGDRNLFCACVPMSDYA</sequence>
<dbReference type="EMBL" id="AKCV02000017">
    <property type="protein sequence ID" value="TMS57884.1"/>
    <property type="molecule type" value="Genomic_DNA"/>
</dbReference>
<keyword evidence="2" id="KW-1185">Reference proteome</keyword>
<name>A0ACD3SNP8_9BURK</name>
<dbReference type="Proteomes" id="UP000004277">
    <property type="component" value="Unassembled WGS sequence"/>
</dbReference>
<evidence type="ECO:0000313" key="2">
    <source>
        <dbReference type="Proteomes" id="UP000004277"/>
    </source>
</evidence>
<reference evidence="1" key="1">
    <citation type="submission" date="2019-05" db="EMBL/GenBank/DDBJ databases">
        <title>Revised genome assembly of Burkholderiaceae (previously Ralstonia) sp. PBA.</title>
        <authorList>
            <person name="Gan H.M."/>
        </authorList>
    </citation>
    <scope>NUCLEOTIDE SEQUENCE</scope>
    <source>
        <strain evidence="1">PBA</strain>
    </source>
</reference>
<proteinExistence type="predicted"/>
<gene>
    <name evidence="1" type="primary">gcvP</name>
    <name evidence="1" type="ORF">MW7_010460</name>
</gene>
<accession>A0ACD3SNP8</accession>